<feature type="compositionally biased region" description="Basic and acidic residues" evidence="1">
    <location>
        <begin position="29"/>
        <end position="44"/>
    </location>
</feature>
<dbReference type="Proteomes" id="UP000664203">
    <property type="component" value="Unassembled WGS sequence"/>
</dbReference>
<reference evidence="2" key="1">
    <citation type="submission" date="2021-03" db="EMBL/GenBank/DDBJ databases">
        <authorList>
            <person name="Tagirdzhanova G."/>
        </authorList>
    </citation>
    <scope>NUCLEOTIDE SEQUENCE</scope>
</reference>
<keyword evidence="3" id="KW-1185">Reference proteome</keyword>
<gene>
    <name evidence="2" type="ORF">ALECFALPRED_004258</name>
</gene>
<organism evidence="2 3">
    <name type="scientific">Alectoria fallacina</name>
    <dbReference type="NCBI Taxonomy" id="1903189"/>
    <lineage>
        <taxon>Eukaryota</taxon>
        <taxon>Fungi</taxon>
        <taxon>Dikarya</taxon>
        <taxon>Ascomycota</taxon>
        <taxon>Pezizomycotina</taxon>
        <taxon>Lecanoromycetes</taxon>
        <taxon>OSLEUM clade</taxon>
        <taxon>Lecanoromycetidae</taxon>
        <taxon>Lecanorales</taxon>
        <taxon>Lecanorineae</taxon>
        <taxon>Parmeliaceae</taxon>
        <taxon>Alectoria</taxon>
    </lineage>
</organism>
<evidence type="ECO:0000313" key="3">
    <source>
        <dbReference type="Proteomes" id="UP000664203"/>
    </source>
</evidence>
<dbReference type="AlphaFoldDB" id="A0A8H3IRR9"/>
<feature type="region of interest" description="Disordered" evidence="1">
    <location>
        <begin position="23"/>
        <end position="44"/>
    </location>
</feature>
<name>A0A8H3IRR9_9LECA</name>
<evidence type="ECO:0000256" key="1">
    <source>
        <dbReference type="SAM" id="MobiDB-lite"/>
    </source>
</evidence>
<protein>
    <submittedName>
        <fullName evidence="2">Uncharacterized protein</fullName>
    </submittedName>
</protein>
<evidence type="ECO:0000313" key="2">
    <source>
        <dbReference type="EMBL" id="CAF9929138.1"/>
    </source>
</evidence>
<dbReference type="EMBL" id="CAJPDR010000262">
    <property type="protein sequence ID" value="CAF9929138.1"/>
    <property type="molecule type" value="Genomic_DNA"/>
</dbReference>
<proteinExistence type="predicted"/>
<accession>A0A8H3IRR9</accession>
<comment type="caution">
    <text evidence="2">The sequence shown here is derived from an EMBL/GenBank/DDBJ whole genome shotgun (WGS) entry which is preliminary data.</text>
</comment>
<sequence length="179" mass="19596">MLPPMYEDLLFSPLSPLLTSRTSLVGEKTSGEEPISRTERSADRGHARRIFATAPVRPIVVSLQDLLNHPILAEKLPATIRKENGTGNLSSIAEKIRWNYSPNAAGAPSQGREPSANASPVYHADGAQLPIPRHGFEQTPTGFQGYVQPESVTTRKFGILSSITRIGKTLQQFKRDRPA</sequence>